<gene>
    <name evidence="2" type="ORF">GOP47_0001432</name>
</gene>
<dbReference type="EMBL" id="JABFUD020000003">
    <property type="protein sequence ID" value="KAI5081689.1"/>
    <property type="molecule type" value="Genomic_DNA"/>
</dbReference>
<dbReference type="OrthoDB" id="6140065at2759"/>
<comment type="caution">
    <text evidence="2">The sequence shown here is derived from an EMBL/GenBank/DDBJ whole genome shotgun (WGS) entry which is preliminary data.</text>
</comment>
<keyword evidence="3" id="KW-1185">Reference proteome</keyword>
<reference evidence="2" key="1">
    <citation type="submission" date="2021-01" db="EMBL/GenBank/DDBJ databases">
        <title>Adiantum capillus-veneris genome.</title>
        <authorList>
            <person name="Fang Y."/>
            <person name="Liao Q."/>
        </authorList>
    </citation>
    <scope>NUCLEOTIDE SEQUENCE</scope>
    <source>
        <strain evidence="2">H3</strain>
        <tissue evidence="2">Leaf</tissue>
    </source>
</reference>
<proteinExistence type="predicted"/>
<accession>A0A9D4V8C5</accession>
<dbReference type="AlphaFoldDB" id="A0A9D4V8C5"/>
<dbReference type="Proteomes" id="UP000886520">
    <property type="component" value="Chromosome 2"/>
</dbReference>
<feature type="region of interest" description="Disordered" evidence="1">
    <location>
        <begin position="1"/>
        <end position="29"/>
    </location>
</feature>
<feature type="compositionally biased region" description="Gly residues" evidence="1">
    <location>
        <begin position="16"/>
        <end position="25"/>
    </location>
</feature>
<evidence type="ECO:0000313" key="2">
    <source>
        <dbReference type="EMBL" id="KAI5081689.1"/>
    </source>
</evidence>
<sequence>MSRKVDHQVEYTASGKGEGTAGGRVGAAERQARAVTSRRVVALRLREKAAATGESKACGGRQCMKRRGDRESKGAEDAEVWLQDYGLFLLESGLSREKGVAQAFPLLVRGKAKVKVAMQATLCRLLQVDGGFLGALIAENLKACVPIRWTSSPGSKVATVVAIITLSSRSRYPDSVYVDALCLFAAMMALSQGQELLY</sequence>
<protein>
    <submittedName>
        <fullName evidence="2">Uncharacterized protein</fullName>
    </submittedName>
</protein>
<name>A0A9D4V8C5_ADICA</name>
<organism evidence="2 3">
    <name type="scientific">Adiantum capillus-veneris</name>
    <name type="common">Maidenhair fern</name>
    <dbReference type="NCBI Taxonomy" id="13818"/>
    <lineage>
        <taxon>Eukaryota</taxon>
        <taxon>Viridiplantae</taxon>
        <taxon>Streptophyta</taxon>
        <taxon>Embryophyta</taxon>
        <taxon>Tracheophyta</taxon>
        <taxon>Polypodiopsida</taxon>
        <taxon>Polypodiidae</taxon>
        <taxon>Polypodiales</taxon>
        <taxon>Pteridineae</taxon>
        <taxon>Pteridaceae</taxon>
        <taxon>Vittarioideae</taxon>
        <taxon>Adiantum</taxon>
    </lineage>
</organism>
<evidence type="ECO:0000256" key="1">
    <source>
        <dbReference type="SAM" id="MobiDB-lite"/>
    </source>
</evidence>
<evidence type="ECO:0000313" key="3">
    <source>
        <dbReference type="Proteomes" id="UP000886520"/>
    </source>
</evidence>